<evidence type="ECO:0000313" key="2">
    <source>
        <dbReference type="EMBL" id="MZQ90443.1"/>
    </source>
</evidence>
<keyword evidence="1" id="KW-0732">Signal</keyword>
<organism evidence="2 3">
    <name type="scientific">Frigidibacter albus</name>
    <dbReference type="NCBI Taxonomy" id="1465486"/>
    <lineage>
        <taxon>Bacteria</taxon>
        <taxon>Pseudomonadati</taxon>
        <taxon>Pseudomonadota</taxon>
        <taxon>Alphaproteobacteria</taxon>
        <taxon>Rhodobacterales</taxon>
        <taxon>Paracoccaceae</taxon>
        <taxon>Frigidibacter</taxon>
    </lineage>
</organism>
<reference evidence="2 3" key="1">
    <citation type="submission" date="2020-01" db="EMBL/GenBank/DDBJ databases">
        <title>Frigidibacter albus SP32T (=CGMCC 1.13995T).</title>
        <authorList>
            <person name="Liao X."/>
        </authorList>
    </citation>
    <scope>NUCLEOTIDE SEQUENCE [LARGE SCALE GENOMIC DNA]</scope>
    <source>
        <strain evidence="2 3">SP32</strain>
    </source>
</reference>
<sequence length="218" mass="22040">MSIWTNERGRAVLKGAALWLAALLAIVAPAAAQSGAPLRVTVDGRAVVVTGPPGYCVDRSASREGPEGAFVLLGSCVALGGGRAAPRDAPAVLIATIAPGASGEGLGPEGFAGLATFFTSEPGRAALSRAGDAGSVQVIEALSVGDVLYLRIADQAAAEGQALDPEYWRAILSLRGRMVTLSVLSEAGSPLPAGRARAVLDTFVARMQAANPSRPSDP</sequence>
<evidence type="ECO:0000256" key="1">
    <source>
        <dbReference type="SAM" id="SignalP"/>
    </source>
</evidence>
<dbReference type="OrthoDB" id="7877343at2"/>
<comment type="caution">
    <text evidence="2">The sequence shown here is derived from an EMBL/GenBank/DDBJ whole genome shotgun (WGS) entry which is preliminary data.</text>
</comment>
<name>A0A6L8VJR8_9RHOB</name>
<feature type="signal peptide" evidence="1">
    <location>
        <begin position="1"/>
        <end position="32"/>
    </location>
</feature>
<accession>A0A6L8VJR8</accession>
<dbReference type="EMBL" id="WWNR01000010">
    <property type="protein sequence ID" value="MZQ90443.1"/>
    <property type="molecule type" value="Genomic_DNA"/>
</dbReference>
<evidence type="ECO:0008006" key="4">
    <source>
        <dbReference type="Google" id="ProtNLM"/>
    </source>
</evidence>
<gene>
    <name evidence="2" type="ORF">GS660_15200</name>
</gene>
<dbReference type="Proteomes" id="UP000477083">
    <property type="component" value="Unassembled WGS sequence"/>
</dbReference>
<proteinExistence type="predicted"/>
<dbReference type="AlphaFoldDB" id="A0A6L8VJR8"/>
<feature type="chain" id="PRO_5026692391" description="Cation transport ATPase" evidence="1">
    <location>
        <begin position="33"/>
        <end position="218"/>
    </location>
</feature>
<dbReference type="RefSeq" id="WP_161347831.1">
    <property type="nucleotide sequence ID" value="NZ_BMGW01000010.1"/>
</dbReference>
<keyword evidence="3" id="KW-1185">Reference proteome</keyword>
<protein>
    <recommendedName>
        <fullName evidence="4">Cation transport ATPase</fullName>
    </recommendedName>
</protein>
<evidence type="ECO:0000313" key="3">
    <source>
        <dbReference type="Proteomes" id="UP000477083"/>
    </source>
</evidence>